<feature type="active site" evidence="1">
    <location>
        <position position="15"/>
    </location>
</feature>
<dbReference type="Proteomes" id="UP000254716">
    <property type="component" value="Unassembled WGS sequence"/>
</dbReference>
<evidence type="ECO:0000259" key="3">
    <source>
        <dbReference type="PROSITE" id="PS51459"/>
    </source>
</evidence>
<dbReference type="Pfam" id="PF02661">
    <property type="entry name" value="Fic"/>
    <property type="match status" value="1"/>
</dbReference>
<evidence type="ECO:0000313" key="4">
    <source>
        <dbReference type="EMBL" id="STJ15215.1"/>
    </source>
</evidence>
<dbReference type="SUPFAM" id="SSF140931">
    <property type="entry name" value="Fic-like"/>
    <property type="match status" value="1"/>
</dbReference>
<dbReference type="AlphaFoldDB" id="A0A376VV32"/>
<proteinExistence type="predicted"/>
<dbReference type="InterPro" id="IPR040198">
    <property type="entry name" value="Fido_containing"/>
</dbReference>
<dbReference type="InterPro" id="IPR036597">
    <property type="entry name" value="Fido-like_dom_sf"/>
</dbReference>
<name>A0A376VV32_ECOLX</name>
<keyword evidence="2" id="KW-0067">ATP-binding</keyword>
<keyword evidence="2" id="KW-0547">Nucleotide-binding</keyword>
<dbReference type="EMBL" id="UGCV01000008">
    <property type="protein sequence ID" value="STJ15215.1"/>
    <property type="molecule type" value="Genomic_DNA"/>
</dbReference>
<feature type="domain" description="Fido" evidence="3">
    <location>
        <begin position="1"/>
        <end position="77"/>
    </location>
</feature>
<gene>
    <name evidence="4" type="ORF">NCTC9081_00561</name>
</gene>
<protein>
    <submittedName>
        <fullName evidence="4">Fic family protein</fullName>
    </submittedName>
</protein>
<reference evidence="4 5" key="1">
    <citation type="submission" date="2018-06" db="EMBL/GenBank/DDBJ databases">
        <authorList>
            <consortium name="Pathogen Informatics"/>
            <person name="Doyle S."/>
        </authorList>
    </citation>
    <scope>NUCLEOTIDE SEQUENCE [LARGE SCALE GENOMIC DNA]</scope>
    <source>
        <strain evidence="4 5">NCTC9081</strain>
    </source>
</reference>
<accession>A0A376VV32</accession>
<dbReference type="Gene3D" id="1.10.3290.10">
    <property type="entry name" value="Fido-like domain"/>
    <property type="match status" value="1"/>
</dbReference>
<evidence type="ECO:0000256" key="2">
    <source>
        <dbReference type="PIRSR" id="PIRSR640198-2"/>
    </source>
</evidence>
<dbReference type="PROSITE" id="PS51459">
    <property type="entry name" value="FIDO"/>
    <property type="match status" value="1"/>
</dbReference>
<evidence type="ECO:0000256" key="1">
    <source>
        <dbReference type="PIRSR" id="PIRSR640198-1"/>
    </source>
</evidence>
<feature type="binding site" evidence="2">
    <location>
        <begin position="19"/>
        <end position="26"/>
    </location>
    <ligand>
        <name>ATP</name>
        <dbReference type="ChEBI" id="CHEBI:30616"/>
    </ligand>
</feature>
<evidence type="ECO:0000313" key="5">
    <source>
        <dbReference type="Proteomes" id="UP000254716"/>
    </source>
</evidence>
<sequence length="182" mass="20901">MVRACILHFMLAHEHPFRDGNGRTSRALFYWYMLKSGYDVFKYISISRLLHAAPVKYAASYQYTESDGMDLTYFLEYQAGVIKRALQNWQQHIDEITQRSAKLDSVLFSSGVLKRLNPRQVTLLNVMLANPGKEYTVAEISVSLSVSDNTARTDLRTIVKEGFAQEKRINNQQAVYVAHYPL</sequence>
<dbReference type="GO" id="GO:0005524">
    <property type="term" value="F:ATP binding"/>
    <property type="evidence" value="ECO:0007669"/>
    <property type="project" value="UniProtKB-KW"/>
</dbReference>
<dbReference type="PANTHER" id="PTHR13504">
    <property type="entry name" value="FIDO DOMAIN-CONTAINING PROTEIN DDB_G0283145"/>
    <property type="match status" value="1"/>
</dbReference>
<organism evidence="4 5">
    <name type="scientific">Escherichia coli</name>
    <dbReference type="NCBI Taxonomy" id="562"/>
    <lineage>
        <taxon>Bacteria</taxon>
        <taxon>Pseudomonadati</taxon>
        <taxon>Pseudomonadota</taxon>
        <taxon>Gammaproteobacteria</taxon>
        <taxon>Enterobacterales</taxon>
        <taxon>Enterobacteriaceae</taxon>
        <taxon>Escherichia</taxon>
    </lineage>
</organism>
<dbReference type="PANTHER" id="PTHR13504:SF38">
    <property type="entry name" value="FIDO DOMAIN-CONTAINING PROTEIN"/>
    <property type="match status" value="1"/>
</dbReference>
<dbReference type="InterPro" id="IPR003812">
    <property type="entry name" value="Fido"/>
</dbReference>